<keyword evidence="3" id="KW-0949">S-adenosyl-L-methionine</keyword>
<evidence type="ECO:0000256" key="2">
    <source>
        <dbReference type="ARBA" id="ARBA00022679"/>
    </source>
</evidence>
<comment type="pathway">
    <text evidence="1">Secondary metabolite biosynthesis.</text>
</comment>
<dbReference type="RefSeq" id="XP_037153896.1">
    <property type="nucleotide sequence ID" value="XM_037301079.1"/>
</dbReference>
<dbReference type="SUPFAM" id="SSF53335">
    <property type="entry name" value="S-adenosyl-L-methionine-dependent methyltransferases"/>
    <property type="match status" value="1"/>
</dbReference>
<evidence type="ECO:0000256" key="1">
    <source>
        <dbReference type="ARBA" id="ARBA00005179"/>
    </source>
</evidence>
<keyword evidence="2" id="KW-0808">Transferase</keyword>
<evidence type="ECO:0000313" key="6">
    <source>
        <dbReference type="Proteomes" id="UP000593566"/>
    </source>
</evidence>
<dbReference type="PANTHER" id="PTHR35897:SF1">
    <property type="entry name" value="METHYLTRANSFERASE AUSD"/>
    <property type="match status" value="1"/>
</dbReference>
<name>A0A8H6CK50_9LECA</name>
<organism evidence="5 6">
    <name type="scientific">Letharia lupina</name>
    <dbReference type="NCBI Taxonomy" id="560253"/>
    <lineage>
        <taxon>Eukaryota</taxon>
        <taxon>Fungi</taxon>
        <taxon>Dikarya</taxon>
        <taxon>Ascomycota</taxon>
        <taxon>Pezizomycotina</taxon>
        <taxon>Lecanoromycetes</taxon>
        <taxon>OSLEUM clade</taxon>
        <taxon>Lecanoromycetidae</taxon>
        <taxon>Lecanorales</taxon>
        <taxon>Lecanorineae</taxon>
        <taxon>Parmeliaceae</taxon>
        <taxon>Letharia</taxon>
    </lineage>
</organism>
<evidence type="ECO:0000256" key="3">
    <source>
        <dbReference type="ARBA" id="ARBA00022691"/>
    </source>
</evidence>
<dbReference type="Gene3D" id="3.40.50.150">
    <property type="entry name" value="Vaccinia Virus protein VP39"/>
    <property type="match status" value="1"/>
</dbReference>
<dbReference type="AlphaFoldDB" id="A0A8H6CK50"/>
<dbReference type="InterPro" id="IPR051654">
    <property type="entry name" value="Meroterpenoid_MTases"/>
</dbReference>
<comment type="similarity">
    <text evidence="4">Belongs to the class I-like SAM-binding methyltransferase superfamily.</text>
</comment>
<sequence length="283" mass="31795">MATEIQTTAPTGTGQSKDVADYIHDADLPDLPPAVRTLFEEYSKIPAAEVQPHVLQLRERAWQIFPYPCIGRLRFLDFSLSTMPSYDKILSSLSSKEDPKTLMDVGCCFGQDLRKLLLDGAPGSQLVGVELKPEFIDMGYDLFMDRKTYQGRFVTGDFFEDTTGSAMKSLDGTIDILHIASFLHIFGWDEQVRAAVRLMGFLKNKPGTIILGRQLGSSKPGEYRHPAGVVGVTYSHDEETFQKLWTEVEKKTTTKWKIEANLKKVPTKGSTLELLYFEATRTE</sequence>
<dbReference type="Proteomes" id="UP000593566">
    <property type="component" value="Unassembled WGS sequence"/>
</dbReference>
<dbReference type="InterPro" id="IPR029063">
    <property type="entry name" value="SAM-dependent_MTases_sf"/>
</dbReference>
<evidence type="ECO:0000256" key="4">
    <source>
        <dbReference type="ARBA" id="ARBA00038314"/>
    </source>
</evidence>
<dbReference type="EMBL" id="JACCJB010000008">
    <property type="protein sequence ID" value="KAF6225029.1"/>
    <property type="molecule type" value="Genomic_DNA"/>
</dbReference>
<accession>A0A8H6CK50</accession>
<dbReference type="GO" id="GO:0016740">
    <property type="term" value="F:transferase activity"/>
    <property type="evidence" value="ECO:0007669"/>
    <property type="project" value="UniProtKB-KW"/>
</dbReference>
<dbReference type="PANTHER" id="PTHR35897">
    <property type="entry name" value="METHYLTRANSFERASE AUSD"/>
    <property type="match status" value="1"/>
</dbReference>
<dbReference type="GeneID" id="59338616"/>
<comment type="caution">
    <text evidence="5">The sequence shown here is derived from an EMBL/GenBank/DDBJ whole genome shotgun (WGS) entry which is preliminary data.</text>
</comment>
<gene>
    <name evidence="5" type="ORF">HO133_010224</name>
</gene>
<protein>
    <recommendedName>
        <fullName evidence="7">Methyltransferase domain-containing protein</fullName>
    </recommendedName>
</protein>
<evidence type="ECO:0008006" key="7">
    <source>
        <dbReference type="Google" id="ProtNLM"/>
    </source>
</evidence>
<evidence type="ECO:0000313" key="5">
    <source>
        <dbReference type="EMBL" id="KAF6225029.1"/>
    </source>
</evidence>
<reference evidence="5 6" key="1">
    <citation type="journal article" date="2020" name="Genomics">
        <title>Complete, high-quality genomes from long-read metagenomic sequencing of two wolf lichen thalli reveals enigmatic genome architecture.</title>
        <authorList>
            <person name="McKenzie S.K."/>
            <person name="Walston R.F."/>
            <person name="Allen J.L."/>
        </authorList>
    </citation>
    <scope>NUCLEOTIDE SEQUENCE [LARGE SCALE GENOMIC DNA]</scope>
    <source>
        <strain evidence="5">WasteWater1</strain>
    </source>
</reference>
<keyword evidence="6" id="KW-1185">Reference proteome</keyword>
<proteinExistence type="inferred from homology"/>